<reference evidence="1" key="1">
    <citation type="journal article" date="2015" name="Nature">
        <title>Complex archaea that bridge the gap between prokaryotes and eukaryotes.</title>
        <authorList>
            <person name="Spang A."/>
            <person name="Saw J.H."/>
            <person name="Jorgensen S.L."/>
            <person name="Zaremba-Niedzwiedzka K."/>
            <person name="Martijn J."/>
            <person name="Lind A.E."/>
            <person name="van Eijk R."/>
            <person name="Schleper C."/>
            <person name="Guy L."/>
            <person name="Ettema T.J."/>
        </authorList>
    </citation>
    <scope>NUCLEOTIDE SEQUENCE</scope>
</reference>
<accession>A0A0F9NDT8</accession>
<dbReference type="AlphaFoldDB" id="A0A0F9NDT8"/>
<evidence type="ECO:0000313" key="1">
    <source>
        <dbReference type="EMBL" id="KKM79562.1"/>
    </source>
</evidence>
<dbReference type="EMBL" id="LAZR01008315">
    <property type="protein sequence ID" value="KKM79562.1"/>
    <property type="molecule type" value="Genomic_DNA"/>
</dbReference>
<proteinExistence type="predicted"/>
<protein>
    <submittedName>
        <fullName evidence="1">Uncharacterized protein</fullName>
    </submittedName>
</protein>
<organism evidence="1">
    <name type="scientific">marine sediment metagenome</name>
    <dbReference type="NCBI Taxonomy" id="412755"/>
    <lineage>
        <taxon>unclassified sequences</taxon>
        <taxon>metagenomes</taxon>
        <taxon>ecological metagenomes</taxon>
    </lineage>
</organism>
<sequence>MPEPTRNIEEEMELVAHPVYGPLFLKFKK</sequence>
<comment type="caution">
    <text evidence="1">The sequence shown here is derived from an EMBL/GenBank/DDBJ whole genome shotgun (WGS) entry which is preliminary data.</text>
</comment>
<name>A0A0F9NDT8_9ZZZZ</name>
<feature type="non-terminal residue" evidence="1">
    <location>
        <position position="29"/>
    </location>
</feature>
<gene>
    <name evidence="1" type="ORF">LCGC14_1348540</name>
</gene>